<evidence type="ECO:0000259" key="2">
    <source>
        <dbReference type="Pfam" id="PF19259"/>
    </source>
</evidence>
<feature type="compositionally biased region" description="Low complexity" evidence="1">
    <location>
        <begin position="209"/>
        <end position="222"/>
    </location>
</feature>
<feature type="compositionally biased region" description="Acidic residues" evidence="1">
    <location>
        <begin position="282"/>
        <end position="299"/>
    </location>
</feature>
<sequence>MTATRTSSRTKSGRRRLVGTRQSPRRPSDSGSNGEDEAVKSVGGPAQVEAYPVDGDPTRRSIQSLTEEDVVVEDDDKEAAGTLRTREMTETEDEEDGVEDAESVTSRERLVIPVASAHIDEVERVERVERVVERVGRVERSDKVERYGAVEGSIGESGPGLGKSVGPVEARIDTMAVALQRLTAMVAGMQTNALSEGLPAALVGRRRQTTATVQAAPTTTPVSHDDEEQEESRGTPSRRSEDRSRRSSTRDGRRGRRCSRRSPLPSDDSSSSSESVRNSDEGPSESSEEDSSDGSDESDGGDRERQLRRHRPSRRGSQPRHRRVKDLELPMFTPSPDMSVFTWIYRVDLALKGAEVLGRCKWSGRALYFILGNKLLENAATWWVDMNRRMPESEKTWKNLKKALLRRYGEKLDKSTAKWRVSMRRMMPGETYADFAAGLRSCVGRNRVSERVLLAQFYRCLEKTTRKLVKQRPKPKTLEEAVDKATDIDDPMENVAQGMINIGQSWATAPSHHVVAMEGTMRPTAIIPGLSSAV</sequence>
<comment type="caution">
    <text evidence="3">The sequence shown here is derived from an EMBL/GenBank/DDBJ whole genome shotgun (WGS) entry which is preliminary data.</text>
</comment>
<dbReference type="EMBL" id="BSXT01004406">
    <property type="protein sequence ID" value="GMF57766.1"/>
    <property type="molecule type" value="Genomic_DNA"/>
</dbReference>
<feature type="region of interest" description="Disordered" evidence="1">
    <location>
        <begin position="205"/>
        <end position="326"/>
    </location>
</feature>
<keyword evidence="4" id="KW-1185">Reference proteome</keyword>
<feature type="compositionally biased region" description="Acidic residues" evidence="1">
    <location>
        <begin position="90"/>
        <end position="102"/>
    </location>
</feature>
<accession>A0A9W6YBV1</accession>
<feature type="compositionally biased region" description="Basic residues" evidence="1">
    <location>
        <begin position="306"/>
        <end position="324"/>
    </location>
</feature>
<protein>
    <submittedName>
        <fullName evidence="3">Unnamed protein product</fullName>
    </submittedName>
</protein>
<dbReference type="InterPro" id="IPR045358">
    <property type="entry name" value="Ty3_capsid"/>
</dbReference>
<evidence type="ECO:0000256" key="1">
    <source>
        <dbReference type="SAM" id="MobiDB-lite"/>
    </source>
</evidence>
<feature type="compositionally biased region" description="Acidic residues" evidence="1">
    <location>
        <begin position="66"/>
        <end position="77"/>
    </location>
</feature>
<evidence type="ECO:0000313" key="4">
    <source>
        <dbReference type="Proteomes" id="UP001165121"/>
    </source>
</evidence>
<gene>
    <name evidence="3" type="ORF">Pfra01_002472300</name>
</gene>
<dbReference type="OrthoDB" id="120414at2759"/>
<feature type="compositionally biased region" description="Low complexity" evidence="1">
    <location>
        <begin position="261"/>
        <end position="276"/>
    </location>
</feature>
<dbReference type="Pfam" id="PF19259">
    <property type="entry name" value="Ty3_capsid"/>
    <property type="match status" value="1"/>
</dbReference>
<dbReference type="AlphaFoldDB" id="A0A9W6YBV1"/>
<feature type="compositionally biased region" description="Basic and acidic residues" evidence="1">
    <location>
        <begin position="238"/>
        <end position="252"/>
    </location>
</feature>
<evidence type="ECO:0000313" key="3">
    <source>
        <dbReference type="EMBL" id="GMF57766.1"/>
    </source>
</evidence>
<dbReference type="Proteomes" id="UP001165121">
    <property type="component" value="Unassembled WGS sequence"/>
</dbReference>
<reference evidence="3" key="1">
    <citation type="submission" date="2023-04" db="EMBL/GenBank/DDBJ databases">
        <title>Phytophthora fragariaefolia NBRC 109709.</title>
        <authorList>
            <person name="Ichikawa N."/>
            <person name="Sato H."/>
            <person name="Tonouchi N."/>
        </authorList>
    </citation>
    <scope>NUCLEOTIDE SEQUENCE</scope>
    <source>
        <strain evidence="3">NBRC 109709</strain>
    </source>
</reference>
<feature type="region of interest" description="Disordered" evidence="1">
    <location>
        <begin position="1"/>
        <end position="105"/>
    </location>
</feature>
<feature type="domain" description="Ty3 transposon capsid-like protein" evidence="2">
    <location>
        <begin position="371"/>
        <end position="487"/>
    </location>
</feature>
<proteinExistence type="predicted"/>
<name>A0A9W6YBV1_9STRA</name>
<feature type="compositionally biased region" description="Low complexity" evidence="1">
    <location>
        <begin position="1"/>
        <end position="10"/>
    </location>
</feature>
<organism evidence="3 4">
    <name type="scientific">Phytophthora fragariaefolia</name>
    <dbReference type="NCBI Taxonomy" id="1490495"/>
    <lineage>
        <taxon>Eukaryota</taxon>
        <taxon>Sar</taxon>
        <taxon>Stramenopiles</taxon>
        <taxon>Oomycota</taxon>
        <taxon>Peronosporomycetes</taxon>
        <taxon>Peronosporales</taxon>
        <taxon>Peronosporaceae</taxon>
        <taxon>Phytophthora</taxon>
    </lineage>
</organism>